<keyword evidence="3 6" id="KW-0238">DNA-binding</keyword>
<dbReference type="PRINTS" id="PR00040">
    <property type="entry name" value="HTHMERR"/>
</dbReference>
<comment type="caution">
    <text evidence="6">The sequence shown here is derived from an EMBL/GenBank/DDBJ whole genome shotgun (WGS) entry which is preliminary data.</text>
</comment>
<evidence type="ECO:0000256" key="3">
    <source>
        <dbReference type="ARBA" id="ARBA00023125"/>
    </source>
</evidence>
<evidence type="ECO:0000256" key="2">
    <source>
        <dbReference type="ARBA" id="ARBA00023015"/>
    </source>
</evidence>
<organism evidence="6 7">
    <name type="scientific">Rugamonas aquatica</name>
    <dbReference type="NCBI Taxonomy" id="2743357"/>
    <lineage>
        <taxon>Bacteria</taxon>
        <taxon>Pseudomonadati</taxon>
        <taxon>Pseudomonadota</taxon>
        <taxon>Betaproteobacteria</taxon>
        <taxon>Burkholderiales</taxon>
        <taxon>Oxalobacteraceae</taxon>
        <taxon>Telluria group</taxon>
        <taxon>Rugamonas</taxon>
    </lineage>
</organism>
<dbReference type="GO" id="GO:0003700">
    <property type="term" value="F:DNA-binding transcription factor activity"/>
    <property type="evidence" value="ECO:0007669"/>
    <property type="project" value="InterPro"/>
</dbReference>
<dbReference type="Gene3D" id="1.10.1660.10">
    <property type="match status" value="1"/>
</dbReference>
<dbReference type="InterPro" id="IPR009061">
    <property type="entry name" value="DNA-bd_dom_put_sf"/>
</dbReference>
<keyword evidence="2" id="KW-0805">Transcription regulation</keyword>
<name>A0A6A7MY48_9BURK</name>
<dbReference type="EMBL" id="WHUG01000002">
    <property type="protein sequence ID" value="MQA37683.1"/>
    <property type="molecule type" value="Genomic_DNA"/>
</dbReference>
<dbReference type="InterPro" id="IPR047057">
    <property type="entry name" value="MerR_fam"/>
</dbReference>
<dbReference type="Pfam" id="PF13411">
    <property type="entry name" value="MerR_1"/>
    <property type="match status" value="1"/>
</dbReference>
<accession>A0A6A7MY48</accession>
<keyword evidence="1" id="KW-0678">Repressor</keyword>
<reference evidence="6 7" key="1">
    <citation type="submission" date="2019-10" db="EMBL/GenBank/DDBJ databases">
        <title>Two novel species isolated from a subtropical stream in China.</title>
        <authorList>
            <person name="Lu H."/>
        </authorList>
    </citation>
    <scope>NUCLEOTIDE SEQUENCE [LARGE SCALE GENOMIC DNA]</scope>
    <source>
        <strain evidence="6 7">FT29W</strain>
    </source>
</reference>
<dbReference type="PROSITE" id="PS50937">
    <property type="entry name" value="HTH_MERR_2"/>
    <property type="match status" value="1"/>
</dbReference>
<proteinExistence type="predicted"/>
<evidence type="ECO:0000313" key="7">
    <source>
        <dbReference type="Proteomes" id="UP000440498"/>
    </source>
</evidence>
<evidence type="ECO:0000256" key="1">
    <source>
        <dbReference type="ARBA" id="ARBA00022491"/>
    </source>
</evidence>
<evidence type="ECO:0000313" key="6">
    <source>
        <dbReference type="EMBL" id="MQA37683.1"/>
    </source>
</evidence>
<gene>
    <name evidence="6" type="ORF">GEV02_05945</name>
</gene>
<keyword evidence="4" id="KW-0804">Transcription</keyword>
<dbReference type="PANTHER" id="PTHR30204">
    <property type="entry name" value="REDOX-CYCLING DRUG-SENSING TRANSCRIPTIONAL ACTIVATOR SOXR"/>
    <property type="match status" value="1"/>
</dbReference>
<dbReference type="GO" id="GO:0003677">
    <property type="term" value="F:DNA binding"/>
    <property type="evidence" value="ECO:0007669"/>
    <property type="project" value="UniProtKB-KW"/>
</dbReference>
<dbReference type="AlphaFoldDB" id="A0A6A7MY48"/>
<dbReference type="PANTHER" id="PTHR30204:SF69">
    <property type="entry name" value="MERR-FAMILY TRANSCRIPTIONAL REGULATOR"/>
    <property type="match status" value="1"/>
</dbReference>
<protein>
    <submittedName>
        <fullName evidence="6">MerR family DNA-binding transcriptional regulator</fullName>
    </submittedName>
</protein>
<keyword evidence="7" id="KW-1185">Reference proteome</keyword>
<feature type="domain" description="HTH merR-type" evidence="5">
    <location>
        <begin position="14"/>
        <end position="83"/>
    </location>
</feature>
<dbReference type="SMART" id="SM00422">
    <property type="entry name" value="HTH_MERR"/>
    <property type="match status" value="1"/>
</dbReference>
<dbReference type="SUPFAM" id="SSF46955">
    <property type="entry name" value="Putative DNA-binding domain"/>
    <property type="match status" value="1"/>
</dbReference>
<dbReference type="InterPro" id="IPR000551">
    <property type="entry name" value="MerR-type_HTH_dom"/>
</dbReference>
<dbReference type="PROSITE" id="PS00552">
    <property type="entry name" value="HTH_MERR_1"/>
    <property type="match status" value="1"/>
</dbReference>
<evidence type="ECO:0000259" key="5">
    <source>
        <dbReference type="PROSITE" id="PS50937"/>
    </source>
</evidence>
<sequence>MYPKVEVHFKVKRKMKIGELAQRSGVAASAIRYYEREGLLPRAVRGANGYRVYAEAALERLLLIQIGQNLGFTLEAIRAVSMLEGAAFQDGLLDKLDARLGEIERMVQTLDAQRASLLETRDKLTRSWANNQCLSNAEFAAEAAHGFPLSRE</sequence>
<evidence type="ECO:0000256" key="4">
    <source>
        <dbReference type="ARBA" id="ARBA00023163"/>
    </source>
</evidence>
<dbReference type="Proteomes" id="UP000440498">
    <property type="component" value="Unassembled WGS sequence"/>
</dbReference>